<reference evidence="3 4" key="1">
    <citation type="journal article" date="2022" name="Front. Cell. Infect. Microbiol.">
        <title>The Genomes of Two Strains of Taenia crassiceps the Animal Model for the Study of Human Cysticercosis.</title>
        <authorList>
            <person name="Bobes R.J."/>
            <person name="Estrada K."/>
            <person name="Rios-Valencia D.G."/>
            <person name="Calderon-Gallegos A."/>
            <person name="de la Torre P."/>
            <person name="Carrero J.C."/>
            <person name="Sanchez-Flores A."/>
            <person name="Laclette J.P."/>
        </authorList>
    </citation>
    <scope>NUCLEOTIDE SEQUENCE [LARGE SCALE GENOMIC DNA]</scope>
    <source>
        <strain evidence="3">WFUcys</strain>
    </source>
</reference>
<name>A0ABR4Q8J9_9CEST</name>
<feature type="domain" description="DUF5727" evidence="2">
    <location>
        <begin position="59"/>
        <end position="247"/>
    </location>
</feature>
<dbReference type="InterPro" id="IPR043785">
    <property type="entry name" value="DUF5727"/>
</dbReference>
<dbReference type="Pfam" id="PF18997">
    <property type="entry name" value="DUF5727"/>
    <property type="match status" value="1"/>
</dbReference>
<organism evidence="3 4">
    <name type="scientific">Taenia crassiceps</name>
    <dbReference type="NCBI Taxonomy" id="6207"/>
    <lineage>
        <taxon>Eukaryota</taxon>
        <taxon>Metazoa</taxon>
        <taxon>Spiralia</taxon>
        <taxon>Lophotrochozoa</taxon>
        <taxon>Platyhelminthes</taxon>
        <taxon>Cestoda</taxon>
        <taxon>Eucestoda</taxon>
        <taxon>Cyclophyllidea</taxon>
        <taxon>Taeniidae</taxon>
        <taxon>Taenia</taxon>
    </lineage>
</organism>
<feature type="chain" id="PRO_5046382330" description="DUF5727 domain-containing protein" evidence="1">
    <location>
        <begin position="16"/>
        <end position="260"/>
    </location>
</feature>
<keyword evidence="1" id="KW-0732">Signal</keyword>
<feature type="signal peptide" evidence="1">
    <location>
        <begin position="1"/>
        <end position="15"/>
    </location>
</feature>
<evidence type="ECO:0000256" key="1">
    <source>
        <dbReference type="SAM" id="SignalP"/>
    </source>
</evidence>
<evidence type="ECO:0000313" key="4">
    <source>
        <dbReference type="Proteomes" id="UP001651158"/>
    </source>
</evidence>
<protein>
    <recommendedName>
        <fullName evidence="2">DUF5727 domain-containing protein</fullName>
    </recommendedName>
</protein>
<dbReference type="Proteomes" id="UP001651158">
    <property type="component" value="Unassembled WGS sequence"/>
</dbReference>
<dbReference type="EMBL" id="JAKROA010000007">
    <property type="protein sequence ID" value="KAL5105883.1"/>
    <property type="molecule type" value="Genomic_DNA"/>
</dbReference>
<keyword evidence="4" id="KW-1185">Reference proteome</keyword>
<sequence length="260" mass="28607">MKIIAILTFIAYCTGAHPPKLWGSRIVSKASGPSDTMRYRFNGDLHVAIKQGLKLSALSTKNGKCFLEKTKLWGSPCGMAAGQAVITVADVTAQNVLVTFEDSSDSVKFTSTTFFVPRCIFPQPDPDEVSPETSFPLSRFVGGTKSFTVDFAVRGANSNSFIVFCIDDKPLCTWYGTKLGTKNATFCVDLVKDLKSDLRIFRGVFPTKTDVSHENFAFYAYTTVVIVSIDYEQSGISPEVAECKRMSPKGRRRKVTLSTK</sequence>
<gene>
    <name evidence="3" type="ORF">TcWFU_007722</name>
</gene>
<proteinExistence type="predicted"/>
<comment type="caution">
    <text evidence="3">The sequence shown here is derived from an EMBL/GenBank/DDBJ whole genome shotgun (WGS) entry which is preliminary data.</text>
</comment>
<evidence type="ECO:0000313" key="3">
    <source>
        <dbReference type="EMBL" id="KAL5105883.1"/>
    </source>
</evidence>
<evidence type="ECO:0000259" key="2">
    <source>
        <dbReference type="Pfam" id="PF18997"/>
    </source>
</evidence>
<accession>A0ABR4Q8J9</accession>